<reference evidence="5" key="1">
    <citation type="journal article" date="2014" name="Front. Microbiol.">
        <title>High frequency of phylogenetically diverse reductive dehalogenase-homologous genes in deep subseafloor sedimentary metagenomes.</title>
        <authorList>
            <person name="Kawai M."/>
            <person name="Futagami T."/>
            <person name="Toyoda A."/>
            <person name="Takaki Y."/>
            <person name="Nishi S."/>
            <person name="Hori S."/>
            <person name="Arai W."/>
            <person name="Tsubouchi T."/>
            <person name="Morono Y."/>
            <person name="Uchiyama I."/>
            <person name="Ito T."/>
            <person name="Fujiyama A."/>
            <person name="Inagaki F."/>
            <person name="Takami H."/>
        </authorList>
    </citation>
    <scope>NUCLEOTIDE SEQUENCE</scope>
    <source>
        <strain evidence="5">Expedition CK06-06</strain>
    </source>
</reference>
<evidence type="ECO:0000256" key="3">
    <source>
        <dbReference type="ARBA" id="ARBA00023163"/>
    </source>
</evidence>
<evidence type="ECO:0000313" key="5">
    <source>
        <dbReference type="EMBL" id="GAI30711.1"/>
    </source>
</evidence>
<gene>
    <name evidence="5" type="ORF">S06H3_28709</name>
</gene>
<name>X1NKG2_9ZZZZ</name>
<dbReference type="EMBL" id="BARV01016772">
    <property type="protein sequence ID" value="GAI30711.1"/>
    <property type="molecule type" value="Genomic_DNA"/>
</dbReference>
<sequence>MHEIQQVAEKIQEIAVNTSINPSQYETYLGIDLRLQEITLEALGNTLLKKVLTLVSNHSLRIRSFAEASSNLSIGRIVRIVNGEHLAVIKALLDSNPERVQEAVQQHLNNAEDRTVQAIKRLPK</sequence>
<organism evidence="5">
    <name type="scientific">marine sediment metagenome</name>
    <dbReference type="NCBI Taxonomy" id="412755"/>
    <lineage>
        <taxon>unclassified sequences</taxon>
        <taxon>metagenomes</taxon>
        <taxon>ecological metagenomes</taxon>
    </lineage>
</organism>
<dbReference type="Gene3D" id="1.20.120.530">
    <property type="entry name" value="GntR ligand-binding domain-like"/>
    <property type="match status" value="1"/>
</dbReference>
<dbReference type="SUPFAM" id="SSF48008">
    <property type="entry name" value="GntR ligand-binding domain-like"/>
    <property type="match status" value="1"/>
</dbReference>
<protein>
    <recommendedName>
        <fullName evidence="4">GntR C-terminal domain-containing protein</fullName>
    </recommendedName>
</protein>
<evidence type="ECO:0000259" key="4">
    <source>
        <dbReference type="Pfam" id="PF07729"/>
    </source>
</evidence>
<dbReference type="InterPro" id="IPR008920">
    <property type="entry name" value="TF_FadR/GntR_C"/>
</dbReference>
<dbReference type="InterPro" id="IPR011711">
    <property type="entry name" value="GntR_C"/>
</dbReference>
<dbReference type="Pfam" id="PF07729">
    <property type="entry name" value="FCD"/>
    <property type="match status" value="1"/>
</dbReference>
<keyword evidence="3" id="KW-0804">Transcription</keyword>
<feature type="domain" description="GntR C-terminal" evidence="4">
    <location>
        <begin position="10"/>
        <end position="109"/>
    </location>
</feature>
<evidence type="ECO:0000256" key="1">
    <source>
        <dbReference type="ARBA" id="ARBA00023015"/>
    </source>
</evidence>
<evidence type="ECO:0000256" key="2">
    <source>
        <dbReference type="ARBA" id="ARBA00023125"/>
    </source>
</evidence>
<proteinExistence type="predicted"/>
<accession>X1NKG2</accession>
<keyword evidence="2" id="KW-0238">DNA-binding</keyword>
<dbReference type="GO" id="GO:0003677">
    <property type="term" value="F:DNA binding"/>
    <property type="evidence" value="ECO:0007669"/>
    <property type="project" value="UniProtKB-KW"/>
</dbReference>
<dbReference type="AlphaFoldDB" id="X1NKG2"/>
<keyword evidence="1" id="KW-0805">Transcription regulation</keyword>
<comment type="caution">
    <text evidence="5">The sequence shown here is derived from an EMBL/GenBank/DDBJ whole genome shotgun (WGS) entry which is preliminary data.</text>
</comment>